<keyword evidence="3" id="KW-1185">Reference proteome</keyword>
<proteinExistence type="predicted"/>
<evidence type="ECO:0000313" key="2">
    <source>
        <dbReference type="EMBL" id="MBE1561094.1"/>
    </source>
</evidence>
<protein>
    <submittedName>
        <fullName evidence="2">Uncharacterized protein</fullName>
    </submittedName>
</protein>
<organism evidence="2 3">
    <name type="scientific">Nonomuraea africana</name>
    <dbReference type="NCBI Taxonomy" id="46171"/>
    <lineage>
        <taxon>Bacteria</taxon>
        <taxon>Bacillati</taxon>
        <taxon>Actinomycetota</taxon>
        <taxon>Actinomycetes</taxon>
        <taxon>Streptosporangiales</taxon>
        <taxon>Streptosporangiaceae</taxon>
        <taxon>Nonomuraea</taxon>
    </lineage>
</organism>
<evidence type="ECO:0000313" key="3">
    <source>
        <dbReference type="Proteomes" id="UP000661607"/>
    </source>
</evidence>
<sequence>MTRTLFGYHSGRKAPLRVHRETSHAPDLTNGLKAPSVSLR</sequence>
<feature type="region of interest" description="Disordered" evidence="1">
    <location>
        <begin position="1"/>
        <end position="40"/>
    </location>
</feature>
<dbReference type="RefSeq" id="WP_264083175.1">
    <property type="nucleotide sequence ID" value="NZ_BAAASY010000014.1"/>
</dbReference>
<reference evidence="2 3" key="1">
    <citation type="submission" date="2020-10" db="EMBL/GenBank/DDBJ databases">
        <title>Sequencing the genomes of 1000 actinobacteria strains.</title>
        <authorList>
            <person name="Klenk H.-P."/>
        </authorList>
    </citation>
    <scope>NUCLEOTIDE SEQUENCE [LARGE SCALE GENOMIC DNA]</scope>
    <source>
        <strain evidence="2 3">DSM 43748</strain>
    </source>
</reference>
<evidence type="ECO:0000256" key="1">
    <source>
        <dbReference type="SAM" id="MobiDB-lite"/>
    </source>
</evidence>
<comment type="caution">
    <text evidence="2">The sequence shown here is derived from an EMBL/GenBank/DDBJ whole genome shotgun (WGS) entry which is preliminary data.</text>
</comment>
<accession>A0ABR9KGF1</accession>
<name>A0ABR9KGF1_9ACTN</name>
<dbReference type="Proteomes" id="UP000661607">
    <property type="component" value="Unassembled WGS sequence"/>
</dbReference>
<gene>
    <name evidence="2" type="ORF">H4W81_003873</name>
</gene>
<dbReference type="EMBL" id="JADBEF010000001">
    <property type="protein sequence ID" value="MBE1561094.1"/>
    <property type="molecule type" value="Genomic_DNA"/>
</dbReference>